<dbReference type="Proteomes" id="UP000235803">
    <property type="component" value="Unassembled WGS sequence"/>
</dbReference>
<reference evidence="2 3" key="1">
    <citation type="submission" date="2018-01" db="EMBL/GenBank/DDBJ databases">
        <title>Halomonas endophytica sp. nov., isolated from storage liquid in the stems of Populus euphratica.</title>
        <authorList>
            <person name="Chen C."/>
        </authorList>
    </citation>
    <scope>NUCLEOTIDE SEQUENCE [LARGE SCALE GENOMIC DNA]</scope>
    <source>
        <strain evidence="2 3">MC28</strain>
    </source>
</reference>
<dbReference type="RefSeq" id="WP_102653968.1">
    <property type="nucleotide sequence ID" value="NZ_PNRF01000028.1"/>
</dbReference>
<dbReference type="EMBL" id="PNRF01000028">
    <property type="protein sequence ID" value="PMR74329.1"/>
    <property type="molecule type" value="Genomic_DNA"/>
</dbReference>
<name>A0A2N7U1L7_9GAMM</name>
<evidence type="ECO:0000313" key="2">
    <source>
        <dbReference type="EMBL" id="PMR74329.1"/>
    </source>
</evidence>
<dbReference type="OrthoDB" id="21325at2"/>
<proteinExistence type="predicted"/>
<evidence type="ECO:0000256" key="1">
    <source>
        <dbReference type="SAM" id="Phobius"/>
    </source>
</evidence>
<comment type="caution">
    <text evidence="2">The sequence shown here is derived from an EMBL/GenBank/DDBJ whole genome shotgun (WGS) entry which is preliminary data.</text>
</comment>
<sequence length="170" mass="18765">MPVERLVFVITMAGLCLYYLLEVSVTRLDARRQKYAAAWLHIGGFALYSATGGFVLANYADRGGVWLMAYTAALSLHFYMNDRLFLGQRKHLAFDRWILAGAVLLGWAAGLVAPHRYPIAAFMFAALAGGMMLNILKEELPPEKDGVPLQFVLGIGIIILISFLLPLYAA</sequence>
<keyword evidence="1" id="KW-0472">Membrane</keyword>
<evidence type="ECO:0000313" key="3">
    <source>
        <dbReference type="Proteomes" id="UP000235803"/>
    </source>
</evidence>
<gene>
    <name evidence="2" type="ORF">C1H69_13810</name>
</gene>
<keyword evidence="1" id="KW-1133">Transmembrane helix</keyword>
<feature type="transmembrane region" description="Helical" evidence="1">
    <location>
        <begin position="37"/>
        <end position="57"/>
    </location>
</feature>
<feature type="transmembrane region" description="Helical" evidence="1">
    <location>
        <begin position="148"/>
        <end position="169"/>
    </location>
</feature>
<feature type="transmembrane region" description="Helical" evidence="1">
    <location>
        <begin position="63"/>
        <end position="80"/>
    </location>
</feature>
<feature type="transmembrane region" description="Helical" evidence="1">
    <location>
        <begin position="119"/>
        <end position="136"/>
    </location>
</feature>
<feature type="transmembrane region" description="Helical" evidence="1">
    <location>
        <begin position="6"/>
        <end position="25"/>
    </location>
</feature>
<keyword evidence="3" id="KW-1185">Reference proteome</keyword>
<protein>
    <submittedName>
        <fullName evidence="2">Uncharacterized protein</fullName>
    </submittedName>
</protein>
<dbReference type="AlphaFoldDB" id="A0A2N7U1L7"/>
<accession>A0A2N7U1L7</accession>
<keyword evidence="1" id="KW-0812">Transmembrane</keyword>
<organism evidence="2 3">
    <name type="scientific">Billgrantia endophytica</name>
    <dbReference type="NCBI Taxonomy" id="2033802"/>
    <lineage>
        <taxon>Bacteria</taxon>
        <taxon>Pseudomonadati</taxon>
        <taxon>Pseudomonadota</taxon>
        <taxon>Gammaproteobacteria</taxon>
        <taxon>Oceanospirillales</taxon>
        <taxon>Halomonadaceae</taxon>
        <taxon>Billgrantia</taxon>
    </lineage>
</organism>
<feature type="transmembrane region" description="Helical" evidence="1">
    <location>
        <begin position="92"/>
        <end position="113"/>
    </location>
</feature>